<dbReference type="Gene3D" id="3.90.79.10">
    <property type="entry name" value="Nucleoside Triphosphate Pyrophosphohydrolase"/>
    <property type="match status" value="1"/>
</dbReference>
<dbReference type="Pfam" id="PF00293">
    <property type="entry name" value="NUDIX"/>
    <property type="match status" value="1"/>
</dbReference>
<dbReference type="SUPFAM" id="SSF55811">
    <property type="entry name" value="Nudix"/>
    <property type="match status" value="1"/>
</dbReference>
<organism evidence="9 10">
    <name type="scientific">Rubritalea tangerina</name>
    <dbReference type="NCBI Taxonomy" id="430798"/>
    <lineage>
        <taxon>Bacteria</taxon>
        <taxon>Pseudomonadati</taxon>
        <taxon>Verrucomicrobiota</taxon>
        <taxon>Verrucomicrobiia</taxon>
        <taxon>Verrucomicrobiales</taxon>
        <taxon>Rubritaleaceae</taxon>
        <taxon>Rubritalea</taxon>
    </lineage>
</organism>
<dbReference type="PANTHER" id="PTHR11839:SF18">
    <property type="entry name" value="NUDIX HYDROLASE DOMAIN-CONTAINING PROTEIN"/>
    <property type="match status" value="1"/>
</dbReference>
<evidence type="ECO:0000256" key="4">
    <source>
        <dbReference type="ARBA" id="ARBA00016377"/>
    </source>
</evidence>
<comment type="cofactor">
    <cofactor evidence="2">
        <name>Mg(2+)</name>
        <dbReference type="ChEBI" id="CHEBI:18420"/>
    </cofactor>
</comment>
<sequence>MNEIDVLHEGKYLGLYQRGTWEFALRPNASVCATILPITDQKEIVLVEQFRIPMQARVIEVPAGLVGDEPEFEGETIADCAGRELLEETGYRASKITELLASPTSAGMTPEVTHMFAATGLTKEHEGGGVEGEDITVHLVPLESIDTFLAQKQQQGYQIDFKIHASLYKAKELGLL</sequence>
<comment type="catalytic activity">
    <reaction evidence="1">
        <text>GDP-alpha-D-mannose + H2O = alpha-D-mannose 1-phosphate + GMP + 2 H(+)</text>
        <dbReference type="Rhea" id="RHEA:27978"/>
        <dbReference type="ChEBI" id="CHEBI:15377"/>
        <dbReference type="ChEBI" id="CHEBI:15378"/>
        <dbReference type="ChEBI" id="CHEBI:57527"/>
        <dbReference type="ChEBI" id="CHEBI:58115"/>
        <dbReference type="ChEBI" id="CHEBI:58409"/>
    </reaction>
</comment>
<dbReference type="InterPro" id="IPR000086">
    <property type="entry name" value="NUDIX_hydrolase_dom"/>
</dbReference>
<evidence type="ECO:0000256" key="5">
    <source>
        <dbReference type="ARBA" id="ARBA00022801"/>
    </source>
</evidence>
<protein>
    <recommendedName>
        <fullName evidence="4">GDP-mannose pyrophosphatase</fullName>
    </recommendedName>
    <alternativeName>
        <fullName evidence="6">GDP-mannose hydrolase</fullName>
    </alternativeName>
    <alternativeName>
        <fullName evidence="7">GDPMK</fullName>
    </alternativeName>
</protein>
<evidence type="ECO:0000256" key="2">
    <source>
        <dbReference type="ARBA" id="ARBA00001946"/>
    </source>
</evidence>
<keyword evidence="5 9" id="KW-0378">Hydrolase</keyword>
<dbReference type="PANTHER" id="PTHR11839">
    <property type="entry name" value="UDP/ADP-SUGAR PYROPHOSPHATASE"/>
    <property type="match status" value="1"/>
</dbReference>
<dbReference type="RefSeq" id="WP_377090969.1">
    <property type="nucleotide sequence ID" value="NZ_JBHSJL010000014.1"/>
</dbReference>
<proteinExistence type="inferred from homology"/>
<dbReference type="PROSITE" id="PS51462">
    <property type="entry name" value="NUDIX"/>
    <property type="match status" value="1"/>
</dbReference>
<evidence type="ECO:0000256" key="7">
    <source>
        <dbReference type="ARBA" id="ARBA00032272"/>
    </source>
</evidence>
<reference evidence="10" key="1">
    <citation type="journal article" date="2019" name="Int. J. Syst. Evol. Microbiol.">
        <title>The Global Catalogue of Microorganisms (GCM) 10K type strain sequencing project: providing services to taxonomists for standard genome sequencing and annotation.</title>
        <authorList>
            <consortium name="The Broad Institute Genomics Platform"/>
            <consortium name="The Broad Institute Genome Sequencing Center for Infectious Disease"/>
            <person name="Wu L."/>
            <person name="Ma J."/>
        </authorList>
    </citation>
    <scope>NUCLEOTIDE SEQUENCE [LARGE SCALE GENOMIC DNA]</scope>
    <source>
        <strain evidence="10">CCUG 57942</strain>
    </source>
</reference>
<dbReference type="CDD" id="cd03424">
    <property type="entry name" value="NUDIX_ADPRase_Nudt5_UGPPase_Nudt14"/>
    <property type="match status" value="1"/>
</dbReference>
<dbReference type="EMBL" id="JBHUJB010000031">
    <property type="protein sequence ID" value="MFD2158629.1"/>
    <property type="molecule type" value="Genomic_DNA"/>
</dbReference>
<name>A0ABW4Z9L1_9BACT</name>
<accession>A0ABW4Z9L1</accession>
<keyword evidence="10" id="KW-1185">Reference proteome</keyword>
<comment type="caution">
    <text evidence="9">The sequence shown here is derived from an EMBL/GenBank/DDBJ whole genome shotgun (WGS) entry which is preliminary data.</text>
</comment>
<evidence type="ECO:0000259" key="8">
    <source>
        <dbReference type="PROSITE" id="PS51462"/>
    </source>
</evidence>
<feature type="domain" description="Nudix hydrolase" evidence="8">
    <location>
        <begin position="24"/>
        <end position="163"/>
    </location>
</feature>
<dbReference type="Proteomes" id="UP001597389">
    <property type="component" value="Unassembled WGS sequence"/>
</dbReference>
<comment type="similarity">
    <text evidence="3">Belongs to the Nudix hydrolase family. NudK subfamily.</text>
</comment>
<gene>
    <name evidence="9" type="ORF">ACFSW8_06945</name>
</gene>
<evidence type="ECO:0000313" key="9">
    <source>
        <dbReference type="EMBL" id="MFD2158629.1"/>
    </source>
</evidence>
<evidence type="ECO:0000313" key="10">
    <source>
        <dbReference type="Proteomes" id="UP001597389"/>
    </source>
</evidence>
<evidence type="ECO:0000256" key="6">
    <source>
        <dbReference type="ARBA" id="ARBA00032162"/>
    </source>
</evidence>
<evidence type="ECO:0000256" key="3">
    <source>
        <dbReference type="ARBA" id="ARBA00007275"/>
    </source>
</evidence>
<dbReference type="GO" id="GO:0016787">
    <property type="term" value="F:hydrolase activity"/>
    <property type="evidence" value="ECO:0007669"/>
    <property type="project" value="UniProtKB-KW"/>
</dbReference>
<dbReference type="InterPro" id="IPR015797">
    <property type="entry name" value="NUDIX_hydrolase-like_dom_sf"/>
</dbReference>
<evidence type="ECO:0000256" key="1">
    <source>
        <dbReference type="ARBA" id="ARBA00000847"/>
    </source>
</evidence>